<dbReference type="Proteomes" id="UP001151760">
    <property type="component" value="Unassembled WGS sequence"/>
</dbReference>
<keyword evidence="3" id="KW-1185">Reference proteome</keyword>
<evidence type="ECO:0000256" key="1">
    <source>
        <dbReference type="SAM" id="MobiDB-lite"/>
    </source>
</evidence>
<comment type="caution">
    <text evidence="2">The sequence shown here is derived from an EMBL/GenBank/DDBJ whole genome shotgun (WGS) entry which is preliminary data.</text>
</comment>
<accession>A0ABQ5AJ50</accession>
<name>A0ABQ5AJ50_9ASTR</name>
<reference evidence="2" key="1">
    <citation type="journal article" date="2022" name="Int. J. Mol. Sci.">
        <title>Draft Genome of Tanacetum Coccineum: Genomic Comparison of Closely Related Tanacetum-Family Plants.</title>
        <authorList>
            <person name="Yamashiro T."/>
            <person name="Shiraishi A."/>
            <person name="Nakayama K."/>
            <person name="Satake H."/>
        </authorList>
    </citation>
    <scope>NUCLEOTIDE SEQUENCE</scope>
</reference>
<reference evidence="2" key="2">
    <citation type="submission" date="2022-01" db="EMBL/GenBank/DDBJ databases">
        <authorList>
            <person name="Yamashiro T."/>
            <person name="Shiraishi A."/>
            <person name="Satake H."/>
            <person name="Nakayama K."/>
        </authorList>
    </citation>
    <scope>NUCLEOTIDE SEQUENCE</scope>
</reference>
<organism evidence="2 3">
    <name type="scientific">Tanacetum coccineum</name>
    <dbReference type="NCBI Taxonomy" id="301880"/>
    <lineage>
        <taxon>Eukaryota</taxon>
        <taxon>Viridiplantae</taxon>
        <taxon>Streptophyta</taxon>
        <taxon>Embryophyta</taxon>
        <taxon>Tracheophyta</taxon>
        <taxon>Spermatophyta</taxon>
        <taxon>Magnoliopsida</taxon>
        <taxon>eudicotyledons</taxon>
        <taxon>Gunneridae</taxon>
        <taxon>Pentapetalae</taxon>
        <taxon>asterids</taxon>
        <taxon>campanulids</taxon>
        <taxon>Asterales</taxon>
        <taxon>Asteraceae</taxon>
        <taxon>Asteroideae</taxon>
        <taxon>Anthemideae</taxon>
        <taxon>Anthemidinae</taxon>
        <taxon>Tanacetum</taxon>
    </lineage>
</organism>
<evidence type="ECO:0000313" key="2">
    <source>
        <dbReference type="EMBL" id="GJT01787.1"/>
    </source>
</evidence>
<feature type="compositionally biased region" description="Polar residues" evidence="1">
    <location>
        <begin position="209"/>
        <end position="230"/>
    </location>
</feature>
<feature type="region of interest" description="Disordered" evidence="1">
    <location>
        <begin position="198"/>
        <end position="238"/>
    </location>
</feature>
<dbReference type="EMBL" id="BQNB010012298">
    <property type="protein sequence ID" value="GJT01787.1"/>
    <property type="molecule type" value="Genomic_DNA"/>
</dbReference>
<evidence type="ECO:0008006" key="4">
    <source>
        <dbReference type="Google" id="ProtNLM"/>
    </source>
</evidence>
<gene>
    <name evidence="2" type="ORF">Tco_0822956</name>
</gene>
<sequence length="600" mass="67861">MAEEQAIVYAPQWNNMTVDNNNILFRQLFGVTSLHPKLPAYKPIMNFLLNCPLNKAFTNCPSVLYQNYLREFWSTIVAYDPFPSTDETEQCPLKEFLIKFLVLNGQRPLTLDFNTFCSSTGLDYKNGKYVAHPTPEVVKKKLGKIAINPSYLDKTLILKNSFGLENFVHFCDSDVRAFRLSNDEAQESEEAILGAGDEVDEDSQPAAVQHQSSPPQADKPQSSTTSYTEASNSDSSSDDLLKKYDNILPLTKRQLEKYLRKVSSILFNRTNKLVEASMSSLDKSSTAISDLYKGLNIITKLLKEINNVVKDDPVVNKKISEAIETFTMISTNITKVNPLSLPHSNTFSHSHSSKCLAENEINTALCRPSVSYEGRLTVNKQEKSKEPKHATNANIEFIGSSTPQPSATQAQPITIINPEPIIPQREGKGIATDEHAEDQRKLVKASSIIEVHLDKEEQIKKAKEESRLLVINKPEVIKVVREEAKKLGIHPKEAITAKAGEKFKKAQDAKHEVLKKKPTEKVRKSLELKKHKYDNYMWTISSRLKLEKITEIKMHPKTKPVVITVYRGTDGRNFDVHNPFAFRFIRVELRSLNRFNLVSL</sequence>
<proteinExistence type="predicted"/>
<evidence type="ECO:0000313" key="3">
    <source>
        <dbReference type="Proteomes" id="UP001151760"/>
    </source>
</evidence>
<protein>
    <recommendedName>
        <fullName evidence="4">Transposase</fullName>
    </recommendedName>
</protein>